<accession>A0A9P0JV20</accession>
<protein>
    <submittedName>
        <fullName evidence="1">Uncharacterized protein</fullName>
    </submittedName>
</protein>
<comment type="caution">
    <text evidence="1">The sequence shown here is derived from an EMBL/GenBank/DDBJ whole genome shotgun (WGS) entry which is preliminary data.</text>
</comment>
<reference evidence="1" key="1">
    <citation type="submission" date="2022-03" db="EMBL/GenBank/DDBJ databases">
        <authorList>
            <person name="Sayadi A."/>
        </authorList>
    </citation>
    <scope>NUCLEOTIDE SEQUENCE</scope>
</reference>
<keyword evidence="2" id="KW-1185">Reference proteome</keyword>
<sequence>MVINQFQTHQIQTLHLKTLENAHLPALKSLYPLAPAIRGGGCSLLGGGTLTGGNCGGGWLRNAGCGPCCSSPPGVSAFTLTDRKYAIHY</sequence>
<dbReference type="EMBL" id="CAKOFQ010006695">
    <property type="protein sequence ID" value="CAH1961393.1"/>
    <property type="molecule type" value="Genomic_DNA"/>
</dbReference>
<gene>
    <name evidence="1" type="ORF">ACAOBT_LOCUS4142</name>
</gene>
<organism evidence="1 2">
    <name type="scientific">Acanthoscelides obtectus</name>
    <name type="common">Bean weevil</name>
    <name type="synonym">Bruchus obtectus</name>
    <dbReference type="NCBI Taxonomy" id="200917"/>
    <lineage>
        <taxon>Eukaryota</taxon>
        <taxon>Metazoa</taxon>
        <taxon>Ecdysozoa</taxon>
        <taxon>Arthropoda</taxon>
        <taxon>Hexapoda</taxon>
        <taxon>Insecta</taxon>
        <taxon>Pterygota</taxon>
        <taxon>Neoptera</taxon>
        <taxon>Endopterygota</taxon>
        <taxon>Coleoptera</taxon>
        <taxon>Polyphaga</taxon>
        <taxon>Cucujiformia</taxon>
        <taxon>Chrysomeloidea</taxon>
        <taxon>Chrysomelidae</taxon>
        <taxon>Bruchinae</taxon>
        <taxon>Bruchini</taxon>
        <taxon>Acanthoscelides</taxon>
    </lineage>
</organism>
<proteinExistence type="predicted"/>
<evidence type="ECO:0000313" key="1">
    <source>
        <dbReference type="EMBL" id="CAH1961393.1"/>
    </source>
</evidence>
<name>A0A9P0JV20_ACAOB</name>
<dbReference type="Proteomes" id="UP001152888">
    <property type="component" value="Unassembled WGS sequence"/>
</dbReference>
<evidence type="ECO:0000313" key="2">
    <source>
        <dbReference type="Proteomes" id="UP001152888"/>
    </source>
</evidence>
<dbReference type="AlphaFoldDB" id="A0A9P0JV20"/>